<accession>A0A917TW68</accession>
<comment type="caution">
    <text evidence="3">The sequence shown here is derived from an EMBL/GenBank/DDBJ whole genome shotgun (WGS) entry which is preliminary data.</text>
</comment>
<proteinExistence type="predicted"/>
<keyword evidence="2" id="KW-0472">Membrane</keyword>
<evidence type="ECO:0000256" key="1">
    <source>
        <dbReference type="SAM" id="MobiDB-lite"/>
    </source>
</evidence>
<keyword evidence="4" id="KW-1185">Reference proteome</keyword>
<organism evidence="3 4">
    <name type="scientific">Dactylosporangium sucinum</name>
    <dbReference type="NCBI Taxonomy" id="1424081"/>
    <lineage>
        <taxon>Bacteria</taxon>
        <taxon>Bacillati</taxon>
        <taxon>Actinomycetota</taxon>
        <taxon>Actinomycetes</taxon>
        <taxon>Micromonosporales</taxon>
        <taxon>Micromonosporaceae</taxon>
        <taxon>Dactylosporangium</taxon>
    </lineage>
</organism>
<feature type="transmembrane region" description="Helical" evidence="2">
    <location>
        <begin position="160"/>
        <end position="182"/>
    </location>
</feature>
<reference evidence="3" key="2">
    <citation type="submission" date="2020-09" db="EMBL/GenBank/DDBJ databases">
        <authorList>
            <person name="Sun Q."/>
            <person name="Ohkuma M."/>
        </authorList>
    </citation>
    <scope>NUCLEOTIDE SEQUENCE</scope>
    <source>
        <strain evidence="3">JCM 19831</strain>
    </source>
</reference>
<dbReference type="AlphaFoldDB" id="A0A917TW68"/>
<feature type="transmembrane region" description="Helical" evidence="2">
    <location>
        <begin position="21"/>
        <end position="40"/>
    </location>
</feature>
<feature type="transmembrane region" description="Helical" evidence="2">
    <location>
        <begin position="93"/>
        <end position="112"/>
    </location>
</feature>
<evidence type="ECO:0000313" key="3">
    <source>
        <dbReference type="EMBL" id="GGM41495.1"/>
    </source>
</evidence>
<evidence type="ECO:0000313" key="4">
    <source>
        <dbReference type="Proteomes" id="UP000642070"/>
    </source>
</evidence>
<evidence type="ECO:0000256" key="2">
    <source>
        <dbReference type="SAM" id="Phobius"/>
    </source>
</evidence>
<reference evidence="3" key="1">
    <citation type="journal article" date="2014" name="Int. J. Syst. Evol. Microbiol.">
        <title>Complete genome sequence of Corynebacterium casei LMG S-19264T (=DSM 44701T), isolated from a smear-ripened cheese.</title>
        <authorList>
            <consortium name="US DOE Joint Genome Institute (JGI-PGF)"/>
            <person name="Walter F."/>
            <person name="Albersmeier A."/>
            <person name="Kalinowski J."/>
            <person name="Ruckert C."/>
        </authorList>
    </citation>
    <scope>NUCLEOTIDE SEQUENCE</scope>
    <source>
        <strain evidence="3">JCM 19831</strain>
    </source>
</reference>
<gene>
    <name evidence="3" type="ORF">GCM10007977_048620</name>
</gene>
<feature type="transmembrane region" description="Helical" evidence="2">
    <location>
        <begin position="188"/>
        <end position="212"/>
    </location>
</feature>
<feature type="transmembrane region" description="Helical" evidence="2">
    <location>
        <begin position="124"/>
        <end position="148"/>
    </location>
</feature>
<feature type="region of interest" description="Disordered" evidence="1">
    <location>
        <begin position="250"/>
        <end position="293"/>
    </location>
</feature>
<feature type="compositionally biased region" description="Pro residues" evidence="1">
    <location>
        <begin position="255"/>
        <end position="264"/>
    </location>
</feature>
<dbReference type="Proteomes" id="UP000642070">
    <property type="component" value="Unassembled WGS sequence"/>
</dbReference>
<dbReference type="EMBL" id="BMPI01000024">
    <property type="protein sequence ID" value="GGM41495.1"/>
    <property type="molecule type" value="Genomic_DNA"/>
</dbReference>
<feature type="region of interest" description="Disordered" evidence="1">
    <location>
        <begin position="215"/>
        <end position="236"/>
    </location>
</feature>
<sequence length="378" mass="40905">MPRSYVLPVDRRSSRSGARPPARWITITALAGLAVLGTATGGLHHLYAFLRFYGGVFTLVSLTLTVIGGLVATDRVLLLPRHRVWLQSIHRTLGVIAVSCLAVHVLSEVLSARVSAAAAVVPFAAAPAAVGLGTLAAYLMGAVIWTGVARARFAGEARAGLWRPIHAAAYLCWPLALLHGLSAGRPPAVWVTASYLVLFFLTAVALGLRLSAESRHRRHRRSADRTTTSIPHTPHRAAFHWGAPSAEHLWAAPPADRPAPPPQSREPDRPDEPARAQRPAPATPAPSPQLQPVMSLRDRLDARRAEAAEANDLYPDDDTPTLVNLDSQRIMRRGAGQPPAPPRASRPARRPAGAARPKERAHDLDDEQYWRVLRGEAR</sequence>
<feature type="region of interest" description="Disordered" evidence="1">
    <location>
        <begin position="308"/>
        <end position="378"/>
    </location>
</feature>
<protein>
    <recommendedName>
        <fullName evidence="5">DMSO/TMAO reductase YedYZ heme-binding membrane subunit</fullName>
    </recommendedName>
</protein>
<keyword evidence="2" id="KW-1133">Transmembrane helix</keyword>
<evidence type="ECO:0008006" key="5">
    <source>
        <dbReference type="Google" id="ProtNLM"/>
    </source>
</evidence>
<keyword evidence="2" id="KW-0812">Transmembrane</keyword>
<feature type="transmembrane region" description="Helical" evidence="2">
    <location>
        <begin position="52"/>
        <end position="72"/>
    </location>
</feature>
<name>A0A917TW68_9ACTN</name>
<feature type="compositionally biased region" description="Basic and acidic residues" evidence="1">
    <location>
        <begin position="265"/>
        <end position="275"/>
    </location>
</feature>